<accession>A0A9P7GJJ6</accession>
<dbReference type="AlphaFoldDB" id="A0A9P7GJJ6"/>
<keyword evidence="3" id="KW-1185">Reference proteome</keyword>
<name>A0A9P7GJJ6_9AGAR</name>
<organism evidence="2 3">
    <name type="scientific">Asterophora parasitica</name>
    <dbReference type="NCBI Taxonomy" id="117018"/>
    <lineage>
        <taxon>Eukaryota</taxon>
        <taxon>Fungi</taxon>
        <taxon>Dikarya</taxon>
        <taxon>Basidiomycota</taxon>
        <taxon>Agaricomycotina</taxon>
        <taxon>Agaricomycetes</taxon>
        <taxon>Agaricomycetidae</taxon>
        <taxon>Agaricales</taxon>
        <taxon>Tricholomatineae</taxon>
        <taxon>Lyophyllaceae</taxon>
        <taxon>Asterophora</taxon>
    </lineage>
</organism>
<reference evidence="2" key="1">
    <citation type="submission" date="2020-07" db="EMBL/GenBank/DDBJ databases">
        <authorList>
            <person name="Nieuwenhuis M."/>
            <person name="Van De Peppel L.J.J."/>
        </authorList>
    </citation>
    <scope>NUCLEOTIDE SEQUENCE</scope>
    <source>
        <strain evidence="2">AP01</strain>
        <tissue evidence="2">Mycelium</tissue>
    </source>
</reference>
<dbReference type="EMBL" id="JABCKV010000004">
    <property type="protein sequence ID" value="KAG5648162.1"/>
    <property type="molecule type" value="Genomic_DNA"/>
</dbReference>
<reference evidence="2" key="2">
    <citation type="submission" date="2021-10" db="EMBL/GenBank/DDBJ databases">
        <title>Phylogenomics reveals ancestral predisposition of the termite-cultivated fungus Termitomyces towards a domesticated lifestyle.</title>
        <authorList>
            <person name="Auxier B."/>
            <person name="Grum-Grzhimaylo A."/>
            <person name="Cardenas M.E."/>
            <person name="Lodge J.D."/>
            <person name="Laessoe T."/>
            <person name="Pedersen O."/>
            <person name="Smith M.E."/>
            <person name="Kuyper T.W."/>
            <person name="Franco-Molano E.A."/>
            <person name="Baroni T.J."/>
            <person name="Aanen D.K."/>
        </authorList>
    </citation>
    <scope>NUCLEOTIDE SEQUENCE</scope>
    <source>
        <strain evidence="2">AP01</strain>
        <tissue evidence="2">Mycelium</tissue>
    </source>
</reference>
<proteinExistence type="predicted"/>
<feature type="region of interest" description="Disordered" evidence="1">
    <location>
        <begin position="1"/>
        <end position="82"/>
    </location>
</feature>
<gene>
    <name evidence="2" type="ORF">DXG03_006116</name>
</gene>
<feature type="compositionally biased region" description="Acidic residues" evidence="1">
    <location>
        <begin position="59"/>
        <end position="76"/>
    </location>
</feature>
<sequence length="220" mass="25019">MLKRQRQSSPPPSIPLIEDPFPFQDITEARRNSKRRRVLPPSLDGNSRGWGVFAPPSQDNDEDEEYVSEEDEGTEDNGDRSRWAPYLSEYKDANNVLNELHTLQQHRLLFSSGHASSQVNDSSVAILSSPGSHHENTYLLSKIHPTHRPLAEIKDPAFDTAHSAGPRHPKDEVIRVTERYGDSNRSRRLQRFINSLSDLFSTYKGFWDRCSCHADARSAP</sequence>
<evidence type="ECO:0000256" key="1">
    <source>
        <dbReference type="SAM" id="MobiDB-lite"/>
    </source>
</evidence>
<dbReference type="Proteomes" id="UP000775547">
    <property type="component" value="Unassembled WGS sequence"/>
</dbReference>
<dbReference type="OrthoDB" id="3262473at2759"/>
<comment type="caution">
    <text evidence="2">The sequence shown here is derived from an EMBL/GenBank/DDBJ whole genome shotgun (WGS) entry which is preliminary data.</text>
</comment>
<evidence type="ECO:0000313" key="2">
    <source>
        <dbReference type="EMBL" id="KAG5648162.1"/>
    </source>
</evidence>
<protein>
    <submittedName>
        <fullName evidence="2">Uncharacterized protein</fullName>
    </submittedName>
</protein>
<evidence type="ECO:0000313" key="3">
    <source>
        <dbReference type="Proteomes" id="UP000775547"/>
    </source>
</evidence>